<protein>
    <submittedName>
        <fullName evidence="1">Glutathione S-transferase C-terminal-like protein</fullName>
    </submittedName>
</protein>
<reference evidence="1" key="1">
    <citation type="submission" date="2021-02" db="EMBL/GenBank/DDBJ databases">
        <authorList>
            <consortium name="DOE Joint Genome Institute"/>
            <person name="Ahrendt S."/>
            <person name="Looney B.P."/>
            <person name="Miyauchi S."/>
            <person name="Morin E."/>
            <person name="Drula E."/>
            <person name="Courty P.E."/>
            <person name="Chicoki N."/>
            <person name="Fauchery L."/>
            <person name="Kohler A."/>
            <person name="Kuo A."/>
            <person name="Labutti K."/>
            <person name="Pangilinan J."/>
            <person name="Lipzen A."/>
            <person name="Riley R."/>
            <person name="Andreopoulos W."/>
            <person name="He G."/>
            <person name="Johnson J."/>
            <person name="Barry K.W."/>
            <person name="Grigoriev I.V."/>
            <person name="Nagy L."/>
            <person name="Hibbett D."/>
            <person name="Henrissat B."/>
            <person name="Matheny P.B."/>
            <person name="Labbe J."/>
            <person name="Martin F."/>
        </authorList>
    </citation>
    <scope>NUCLEOTIDE SEQUENCE</scope>
    <source>
        <strain evidence="1">EC-137</strain>
    </source>
</reference>
<accession>A0ACB8QNX4</accession>
<organism evidence="1 2">
    <name type="scientific">Vararia minispora EC-137</name>
    <dbReference type="NCBI Taxonomy" id="1314806"/>
    <lineage>
        <taxon>Eukaryota</taxon>
        <taxon>Fungi</taxon>
        <taxon>Dikarya</taxon>
        <taxon>Basidiomycota</taxon>
        <taxon>Agaricomycotina</taxon>
        <taxon>Agaricomycetes</taxon>
        <taxon>Russulales</taxon>
        <taxon>Lachnocladiaceae</taxon>
        <taxon>Vararia</taxon>
    </lineage>
</organism>
<gene>
    <name evidence="1" type="ORF">K488DRAFT_78011</name>
</gene>
<evidence type="ECO:0000313" key="1">
    <source>
        <dbReference type="EMBL" id="KAI0033188.1"/>
    </source>
</evidence>
<keyword evidence="2" id="KW-1185">Reference proteome</keyword>
<dbReference type="Proteomes" id="UP000814128">
    <property type="component" value="Unassembled WGS sequence"/>
</dbReference>
<name>A0ACB8QNX4_9AGAM</name>
<reference evidence="1" key="2">
    <citation type="journal article" date="2022" name="New Phytol.">
        <title>Evolutionary transition to the ectomycorrhizal habit in the genomes of a hyperdiverse lineage of mushroom-forming fungi.</title>
        <authorList>
            <person name="Looney B."/>
            <person name="Miyauchi S."/>
            <person name="Morin E."/>
            <person name="Drula E."/>
            <person name="Courty P.E."/>
            <person name="Kohler A."/>
            <person name="Kuo A."/>
            <person name="LaButti K."/>
            <person name="Pangilinan J."/>
            <person name="Lipzen A."/>
            <person name="Riley R."/>
            <person name="Andreopoulos W."/>
            <person name="He G."/>
            <person name="Johnson J."/>
            <person name="Nolan M."/>
            <person name="Tritt A."/>
            <person name="Barry K.W."/>
            <person name="Grigoriev I.V."/>
            <person name="Nagy L.G."/>
            <person name="Hibbett D."/>
            <person name="Henrissat B."/>
            <person name="Matheny P.B."/>
            <person name="Labbe J."/>
            <person name="Martin F.M."/>
        </authorList>
    </citation>
    <scope>NUCLEOTIDE SEQUENCE</scope>
    <source>
        <strain evidence="1">EC-137</strain>
    </source>
</reference>
<evidence type="ECO:0000313" key="2">
    <source>
        <dbReference type="Proteomes" id="UP000814128"/>
    </source>
</evidence>
<sequence length="227" mass="25368">MSVESITLYACKVELALVEAGAKYTRYEIDMIRKPEWYTKVHPLKKLPAIVYGGPTAPLEDPSPASAKLVESLVLLEFVADLFPALLPADPVSRARARLVMDAIASKLTPVLHDFGFEGDVSLDALFTACEAFQALLPPDGFAVGQWSITDAVVAPFLGRVDAMLRAGQGRYSPENGEKAYKELFQSERFARLQKYWKDLSSRESWKSTFDEKFIIDYQRPFVPTRA</sequence>
<comment type="caution">
    <text evidence="1">The sequence shown here is derived from an EMBL/GenBank/DDBJ whole genome shotgun (WGS) entry which is preliminary data.</text>
</comment>
<dbReference type="EMBL" id="MU273525">
    <property type="protein sequence ID" value="KAI0033188.1"/>
    <property type="molecule type" value="Genomic_DNA"/>
</dbReference>
<proteinExistence type="predicted"/>